<dbReference type="VEuPathDB" id="VectorBase:LOC119179504"/>
<dbReference type="InterPro" id="IPR018201">
    <property type="entry name" value="Ketoacyl_synth_AS"/>
</dbReference>
<dbReference type="InterPro" id="IPR050091">
    <property type="entry name" value="PKS_NRPS_Biosynth_Enz"/>
</dbReference>
<evidence type="ECO:0000256" key="12">
    <source>
        <dbReference type="ARBA" id="ARBA00023160"/>
    </source>
</evidence>
<accession>A0A9J6D0E9</accession>
<comment type="catalytic activity">
    <reaction evidence="14">
        <text>acetyl-CoA + n malonyl-CoA + 2n NADPH + 2n H(+) = a long-chain fatty acid + (n+1) CoA + n CO2 + 2n NADP(+).</text>
        <dbReference type="EC" id="2.3.1.85"/>
    </reaction>
</comment>
<dbReference type="GO" id="GO:0006633">
    <property type="term" value="P:fatty acid biosynthetic process"/>
    <property type="evidence" value="ECO:0007669"/>
    <property type="project" value="UniProtKB-KW"/>
</dbReference>
<sequence>MQGDDIVISGFSAYFPQADHMVEFKEKLYAGVEMVTEDDLRWPPGYNDMPRVHGKIKDLSRFDAQFFSTHPKQAHVMDPQLRLLLETSYEAILDAGYDPETLRRRKIGVFIGNSASETGEAFKLDRTKMDGYVALGSHRAMFSNRISYSLDLQGPSMTIDTACSSTMVALSEALLAIRSGRCEAAIVGGASLTLDPHLMTNFSLLGVLSKDGKSRPFDTKSNGYVRSETVGAFFLQRYSNARRVYAKVINAIANADGFKEEGVPYPSVIGHESLLRDAYSEVNVDPTKVVYVEAHGTGTTAGGIQELQAISNVICSPGREKPLLIGSVKSNMGHSESASGKNVSVIESLFIKHQ</sequence>
<keyword evidence="11" id="KW-0443">Lipid metabolism</keyword>
<dbReference type="InterPro" id="IPR020841">
    <property type="entry name" value="PKS_Beta-ketoAc_synthase_dom"/>
</dbReference>
<dbReference type="PANTHER" id="PTHR43775:SF7">
    <property type="entry name" value="FATTY ACID SYNTHASE"/>
    <property type="match status" value="1"/>
</dbReference>
<keyword evidence="4" id="KW-0444">Lipid biosynthesis</keyword>
<dbReference type="PANTHER" id="PTHR43775">
    <property type="entry name" value="FATTY ACID SYNTHASE"/>
    <property type="match status" value="1"/>
</dbReference>
<dbReference type="Pfam" id="PF02801">
    <property type="entry name" value="Ketoacyl-synt_C"/>
    <property type="match status" value="1"/>
</dbReference>
<evidence type="ECO:0000256" key="4">
    <source>
        <dbReference type="ARBA" id="ARBA00022516"/>
    </source>
</evidence>
<dbReference type="GO" id="GO:0016787">
    <property type="term" value="F:hydrolase activity"/>
    <property type="evidence" value="ECO:0007669"/>
    <property type="project" value="UniProtKB-KW"/>
</dbReference>
<dbReference type="Proteomes" id="UP000821866">
    <property type="component" value="Unassembled WGS sequence"/>
</dbReference>
<keyword evidence="10" id="KW-0520">NAD</keyword>
<dbReference type="PROSITE" id="PS00606">
    <property type="entry name" value="KS3_1"/>
    <property type="match status" value="1"/>
</dbReference>
<evidence type="ECO:0000256" key="11">
    <source>
        <dbReference type="ARBA" id="ARBA00023098"/>
    </source>
</evidence>
<dbReference type="GO" id="GO:0016491">
    <property type="term" value="F:oxidoreductase activity"/>
    <property type="evidence" value="ECO:0007669"/>
    <property type="project" value="UniProtKB-KW"/>
</dbReference>
<evidence type="ECO:0000256" key="3">
    <source>
        <dbReference type="ARBA" id="ARBA00022450"/>
    </source>
</evidence>
<evidence type="ECO:0000256" key="15">
    <source>
        <dbReference type="RuleBase" id="RU003694"/>
    </source>
</evidence>
<dbReference type="EMBL" id="JABSTU010003991">
    <property type="protein sequence ID" value="KAH7964385.1"/>
    <property type="molecule type" value="Genomic_DNA"/>
</dbReference>
<keyword evidence="9" id="KW-0560">Oxidoreductase</keyword>
<keyword evidence="8" id="KW-0521">NADP</keyword>
<evidence type="ECO:0000256" key="5">
    <source>
        <dbReference type="ARBA" id="ARBA00022679"/>
    </source>
</evidence>
<keyword evidence="18" id="KW-1185">Reference proteome</keyword>
<dbReference type="EC" id="2.3.1.85" evidence="1"/>
<name>A0A9J6D0E9_RHIMP</name>
<evidence type="ECO:0000256" key="10">
    <source>
        <dbReference type="ARBA" id="ARBA00023027"/>
    </source>
</evidence>
<dbReference type="SUPFAM" id="SSF53901">
    <property type="entry name" value="Thiolase-like"/>
    <property type="match status" value="1"/>
</dbReference>
<comment type="caution">
    <text evidence="17">The sequence shown here is derived from an EMBL/GenBank/DDBJ whole genome shotgun (WGS) entry which is preliminary data.</text>
</comment>
<dbReference type="InterPro" id="IPR016039">
    <property type="entry name" value="Thiolase-like"/>
</dbReference>
<dbReference type="Gene3D" id="3.40.47.10">
    <property type="match status" value="1"/>
</dbReference>
<dbReference type="GO" id="GO:0004315">
    <property type="term" value="F:3-oxoacyl-[acyl-carrier-protein] synthase activity"/>
    <property type="evidence" value="ECO:0007669"/>
    <property type="project" value="InterPro"/>
</dbReference>
<evidence type="ECO:0000259" key="16">
    <source>
        <dbReference type="PROSITE" id="PS52004"/>
    </source>
</evidence>
<keyword evidence="6" id="KW-0378">Hydrolase</keyword>
<evidence type="ECO:0000256" key="6">
    <source>
        <dbReference type="ARBA" id="ARBA00022801"/>
    </source>
</evidence>
<feature type="domain" description="Ketosynthase family 3 (KS3)" evidence="16">
    <location>
        <begin position="3"/>
        <end position="354"/>
    </location>
</feature>
<dbReference type="Pfam" id="PF00109">
    <property type="entry name" value="ketoacyl-synt"/>
    <property type="match status" value="1"/>
</dbReference>
<dbReference type="InterPro" id="IPR014031">
    <property type="entry name" value="Ketoacyl_synth_C"/>
</dbReference>
<dbReference type="SMART" id="SM00825">
    <property type="entry name" value="PKS_KS"/>
    <property type="match status" value="1"/>
</dbReference>
<keyword evidence="12" id="KW-0275">Fatty acid biosynthesis</keyword>
<evidence type="ECO:0000256" key="2">
    <source>
        <dbReference type="ARBA" id="ARBA00018769"/>
    </source>
</evidence>
<comment type="similarity">
    <text evidence="15">Belongs to the thiolase-like superfamily. Beta-ketoacyl-ACP synthases family.</text>
</comment>
<evidence type="ECO:0000256" key="8">
    <source>
        <dbReference type="ARBA" id="ARBA00022857"/>
    </source>
</evidence>
<keyword evidence="7" id="KW-0276">Fatty acid metabolism</keyword>
<dbReference type="InterPro" id="IPR014030">
    <property type="entry name" value="Ketoacyl_synth_N"/>
</dbReference>
<dbReference type="CDD" id="cd00833">
    <property type="entry name" value="PKS"/>
    <property type="match status" value="1"/>
</dbReference>
<organism evidence="17 18">
    <name type="scientific">Rhipicephalus microplus</name>
    <name type="common">Cattle tick</name>
    <name type="synonym">Boophilus microplus</name>
    <dbReference type="NCBI Taxonomy" id="6941"/>
    <lineage>
        <taxon>Eukaryota</taxon>
        <taxon>Metazoa</taxon>
        <taxon>Ecdysozoa</taxon>
        <taxon>Arthropoda</taxon>
        <taxon>Chelicerata</taxon>
        <taxon>Arachnida</taxon>
        <taxon>Acari</taxon>
        <taxon>Parasitiformes</taxon>
        <taxon>Ixodida</taxon>
        <taxon>Ixodoidea</taxon>
        <taxon>Ixodidae</taxon>
        <taxon>Rhipicephalinae</taxon>
        <taxon>Rhipicephalus</taxon>
        <taxon>Boophilus</taxon>
    </lineage>
</organism>
<reference evidence="17" key="1">
    <citation type="journal article" date="2020" name="Cell">
        <title>Large-Scale Comparative Analyses of Tick Genomes Elucidate Their Genetic Diversity and Vector Capacities.</title>
        <authorList>
            <consortium name="Tick Genome and Microbiome Consortium (TIGMIC)"/>
            <person name="Jia N."/>
            <person name="Wang J."/>
            <person name="Shi W."/>
            <person name="Du L."/>
            <person name="Sun Y."/>
            <person name="Zhan W."/>
            <person name="Jiang J.F."/>
            <person name="Wang Q."/>
            <person name="Zhang B."/>
            <person name="Ji P."/>
            <person name="Bell-Sakyi L."/>
            <person name="Cui X.M."/>
            <person name="Yuan T.T."/>
            <person name="Jiang B.G."/>
            <person name="Yang W.F."/>
            <person name="Lam T.T."/>
            <person name="Chang Q.C."/>
            <person name="Ding S.J."/>
            <person name="Wang X.J."/>
            <person name="Zhu J.G."/>
            <person name="Ruan X.D."/>
            <person name="Zhao L."/>
            <person name="Wei J.T."/>
            <person name="Ye R.Z."/>
            <person name="Que T.C."/>
            <person name="Du C.H."/>
            <person name="Zhou Y.H."/>
            <person name="Cheng J.X."/>
            <person name="Dai P.F."/>
            <person name="Guo W.B."/>
            <person name="Han X.H."/>
            <person name="Huang E.J."/>
            <person name="Li L.F."/>
            <person name="Wei W."/>
            <person name="Gao Y.C."/>
            <person name="Liu J.Z."/>
            <person name="Shao H.Z."/>
            <person name="Wang X."/>
            <person name="Wang C.C."/>
            <person name="Yang T.C."/>
            <person name="Huo Q.B."/>
            <person name="Li W."/>
            <person name="Chen H.Y."/>
            <person name="Chen S.E."/>
            <person name="Zhou L.G."/>
            <person name="Ni X.B."/>
            <person name="Tian J.H."/>
            <person name="Sheng Y."/>
            <person name="Liu T."/>
            <person name="Pan Y.S."/>
            <person name="Xia L.Y."/>
            <person name="Li J."/>
            <person name="Zhao F."/>
            <person name="Cao W.C."/>
        </authorList>
    </citation>
    <scope>NUCLEOTIDE SEQUENCE</scope>
    <source>
        <strain evidence="17">Rmic-2018</strain>
    </source>
</reference>
<evidence type="ECO:0000313" key="17">
    <source>
        <dbReference type="EMBL" id="KAH7964385.1"/>
    </source>
</evidence>
<dbReference type="GO" id="GO:0004312">
    <property type="term" value="F:fatty acid synthase activity"/>
    <property type="evidence" value="ECO:0007669"/>
    <property type="project" value="UniProtKB-EC"/>
</dbReference>
<evidence type="ECO:0000313" key="18">
    <source>
        <dbReference type="Proteomes" id="UP000821866"/>
    </source>
</evidence>
<evidence type="ECO:0000256" key="13">
    <source>
        <dbReference type="ARBA" id="ARBA00023268"/>
    </source>
</evidence>
<keyword evidence="3" id="KW-0596">Phosphopantetheine</keyword>
<dbReference type="PROSITE" id="PS52004">
    <property type="entry name" value="KS3_2"/>
    <property type="match status" value="1"/>
</dbReference>
<keyword evidence="13" id="KW-0511">Multifunctional enzyme</keyword>
<keyword evidence="5 15" id="KW-0808">Transferase</keyword>
<dbReference type="AlphaFoldDB" id="A0A9J6D0E9"/>
<protein>
    <recommendedName>
        <fullName evidence="2">Fatty acid synthase</fullName>
        <ecNumber evidence="1">2.3.1.85</ecNumber>
    </recommendedName>
</protein>
<gene>
    <name evidence="17" type="ORF">HPB51_027377</name>
</gene>
<reference evidence="17" key="2">
    <citation type="submission" date="2021-09" db="EMBL/GenBank/DDBJ databases">
        <authorList>
            <person name="Jia N."/>
            <person name="Wang J."/>
            <person name="Shi W."/>
            <person name="Du L."/>
            <person name="Sun Y."/>
            <person name="Zhan W."/>
            <person name="Jiang J."/>
            <person name="Wang Q."/>
            <person name="Zhang B."/>
            <person name="Ji P."/>
            <person name="Sakyi L.B."/>
            <person name="Cui X."/>
            <person name="Yuan T."/>
            <person name="Jiang B."/>
            <person name="Yang W."/>
            <person name="Lam T.T.-Y."/>
            <person name="Chang Q."/>
            <person name="Ding S."/>
            <person name="Wang X."/>
            <person name="Zhu J."/>
            <person name="Ruan X."/>
            <person name="Zhao L."/>
            <person name="Wei J."/>
            <person name="Que T."/>
            <person name="Du C."/>
            <person name="Cheng J."/>
            <person name="Dai P."/>
            <person name="Han X."/>
            <person name="Huang E."/>
            <person name="Gao Y."/>
            <person name="Liu J."/>
            <person name="Shao H."/>
            <person name="Ye R."/>
            <person name="Li L."/>
            <person name="Wei W."/>
            <person name="Wang X."/>
            <person name="Wang C."/>
            <person name="Huo Q."/>
            <person name="Li W."/>
            <person name="Guo W."/>
            <person name="Chen H."/>
            <person name="Chen S."/>
            <person name="Zhou L."/>
            <person name="Zhou L."/>
            <person name="Ni X."/>
            <person name="Tian J."/>
            <person name="Zhou Y."/>
            <person name="Sheng Y."/>
            <person name="Liu T."/>
            <person name="Pan Y."/>
            <person name="Xia L."/>
            <person name="Li J."/>
            <person name="Zhao F."/>
            <person name="Cao W."/>
        </authorList>
    </citation>
    <scope>NUCLEOTIDE SEQUENCE</scope>
    <source>
        <strain evidence="17">Rmic-2018</strain>
        <tissue evidence="17">Larvae</tissue>
    </source>
</reference>
<evidence type="ECO:0000256" key="9">
    <source>
        <dbReference type="ARBA" id="ARBA00023002"/>
    </source>
</evidence>
<evidence type="ECO:0000256" key="14">
    <source>
        <dbReference type="ARBA" id="ARBA00044883"/>
    </source>
</evidence>
<evidence type="ECO:0000256" key="7">
    <source>
        <dbReference type="ARBA" id="ARBA00022832"/>
    </source>
</evidence>
<proteinExistence type="inferred from homology"/>
<evidence type="ECO:0000256" key="1">
    <source>
        <dbReference type="ARBA" id="ARBA00012873"/>
    </source>
</evidence>